<reference evidence="1 2" key="1">
    <citation type="submission" date="2023-05" db="EMBL/GenBank/DDBJ databases">
        <title>Xanthomonas rydalmerenesis sp. nov., a novel Xanthomonas species isolated from Fragaria x ananassa.</title>
        <authorList>
            <person name="McKnight D.J.E."/>
            <person name="Wong-Bajracharya J."/>
            <person name="Okoh E.B."/>
            <person name="Snijders F."/>
            <person name="Lidbetter F."/>
            <person name="Webster J."/>
            <person name="Djordjevic S.P."/>
            <person name="Bogema D.R."/>
            <person name="Chapman T.A."/>
        </authorList>
    </citation>
    <scope>NUCLEOTIDE SEQUENCE [LARGE SCALE GENOMIC DNA]</scope>
    <source>
        <strain evidence="1 2">DAR34883</strain>
    </source>
</reference>
<dbReference type="Proteomes" id="UP001302020">
    <property type="component" value="Chromosome"/>
</dbReference>
<accession>A0ABZ0JQY4</accession>
<gene>
    <name evidence="1" type="ORF">QN243_06430</name>
</gene>
<name>A0ABZ0JQY4_9XANT</name>
<keyword evidence="2" id="KW-1185">Reference proteome</keyword>
<dbReference type="RefSeq" id="WP_317844865.1">
    <property type="nucleotide sequence ID" value="NZ_CP126170.1"/>
</dbReference>
<evidence type="ECO:0000313" key="1">
    <source>
        <dbReference type="EMBL" id="WOS42080.1"/>
    </source>
</evidence>
<protein>
    <submittedName>
        <fullName evidence="1">Uncharacterized protein</fullName>
    </submittedName>
</protein>
<evidence type="ECO:0000313" key="2">
    <source>
        <dbReference type="Proteomes" id="UP001302020"/>
    </source>
</evidence>
<organism evidence="1 2">
    <name type="scientific">Xanthomonas rydalmerensis</name>
    <dbReference type="NCBI Taxonomy" id="3046274"/>
    <lineage>
        <taxon>Bacteria</taxon>
        <taxon>Pseudomonadati</taxon>
        <taxon>Pseudomonadota</taxon>
        <taxon>Gammaproteobacteria</taxon>
        <taxon>Lysobacterales</taxon>
        <taxon>Lysobacteraceae</taxon>
        <taxon>Xanthomonas</taxon>
    </lineage>
</organism>
<sequence>MCRVSATRYATHRARRGRRTTQKSLRTFAHLHLCDAGTARGREIFFQLADRLARTVAVAADASPMPVRNAMAAVRRCRKHGNFPAFFACADFLAVSAATLGGIGEAAGVACGGRGARASEKKFAQKC</sequence>
<proteinExistence type="predicted"/>
<dbReference type="EMBL" id="CP126172">
    <property type="protein sequence ID" value="WOS42080.1"/>
    <property type="molecule type" value="Genomic_DNA"/>
</dbReference>